<dbReference type="AlphaFoldDB" id="A0AAV5F7Z1"/>
<evidence type="ECO:0000313" key="3">
    <source>
        <dbReference type="Proteomes" id="UP001054889"/>
    </source>
</evidence>
<protein>
    <submittedName>
        <fullName evidence="2">Uncharacterized protein</fullName>
    </submittedName>
</protein>
<comment type="caution">
    <text evidence="2">The sequence shown here is derived from an EMBL/GenBank/DDBJ whole genome shotgun (WGS) entry which is preliminary data.</text>
</comment>
<evidence type="ECO:0000256" key="1">
    <source>
        <dbReference type="SAM" id="MobiDB-lite"/>
    </source>
</evidence>
<accession>A0AAV5F7Z1</accession>
<sequence length="125" mass="13121">MPPPVVGPPPPPPLPPASLSPTSISPAARRRPPARSLSLSSLWFLCPSARFVRGAEGLLPCKPTRRRDLHPPSSTMRATALLPSAPSSTTRAAALLPFTPRCLLFPLPPPADLEQEDAAPAAGLE</sequence>
<evidence type="ECO:0000313" key="2">
    <source>
        <dbReference type="EMBL" id="GJN30979.1"/>
    </source>
</evidence>
<gene>
    <name evidence="2" type="primary">gb19330</name>
    <name evidence="2" type="ORF">PR202_gb19330</name>
</gene>
<name>A0AAV5F7Z1_ELECO</name>
<dbReference type="Proteomes" id="UP001054889">
    <property type="component" value="Unassembled WGS sequence"/>
</dbReference>
<feature type="compositionally biased region" description="Pro residues" evidence="1">
    <location>
        <begin position="1"/>
        <end position="18"/>
    </location>
</feature>
<proteinExistence type="predicted"/>
<feature type="region of interest" description="Disordered" evidence="1">
    <location>
        <begin position="1"/>
        <end position="32"/>
    </location>
</feature>
<organism evidence="2 3">
    <name type="scientific">Eleusine coracana subsp. coracana</name>
    <dbReference type="NCBI Taxonomy" id="191504"/>
    <lineage>
        <taxon>Eukaryota</taxon>
        <taxon>Viridiplantae</taxon>
        <taxon>Streptophyta</taxon>
        <taxon>Embryophyta</taxon>
        <taxon>Tracheophyta</taxon>
        <taxon>Spermatophyta</taxon>
        <taxon>Magnoliopsida</taxon>
        <taxon>Liliopsida</taxon>
        <taxon>Poales</taxon>
        <taxon>Poaceae</taxon>
        <taxon>PACMAD clade</taxon>
        <taxon>Chloridoideae</taxon>
        <taxon>Cynodonteae</taxon>
        <taxon>Eleusininae</taxon>
        <taxon>Eleusine</taxon>
    </lineage>
</organism>
<reference evidence="2" key="1">
    <citation type="journal article" date="2018" name="DNA Res.">
        <title>Multiple hybrid de novo genome assembly of finger millet, an orphan allotetraploid crop.</title>
        <authorList>
            <person name="Hatakeyama M."/>
            <person name="Aluri S."/>
            <person name="Balachadran M.T."/>
            <person name="Sivarajan S.R."/>
            <person name="Patrignani A."/>
            <person name="Gruter S."/>
            <person name="Poveda L."/>
            <person name="Shimizu-Inatsugi R."/>
            <person name="Baeten J."/>
            <person name="Francoijs K.J."/>
            <person name="Nataraja K.N."/>
            <person name="Reddy Y.A.N."/>
            <person name="Phadnis S."/>
            <person name="Ravikumar R.L."/>
            <person name="Schlapbach R."/>
            <person name="Sreeman S.M."/>
            <person name="Shimizu K.K."/>
        </authorList>
    </citation>
    <scope>NUCLEOTIDE SEQUENCE</scope>
</reference>
<dbReference type="EMBL" id="BQKI01000082">
    <property type="protein sequence ID" value="GJN30979.1"/>
    <property type="molecule type" value="Genomic_DNA"/>
</dbReference>
<reference evidence="2" key="2">
    <citation type="submission" date="2021-12" db="EMBL/GenBank/DDBJ databases">
        <title>Resequencing data analysis of finger millet.</title>
        <authorList>
            <person name="Hatakeyama M."/>
            <person name="Aluri S."/>
            <person name="Balachadran M.T."/>
            <person name="Sivarajan S.R."/>
            <person name="Poveda L."/>
            <person name="Shimizu-Inatsugi R."/>
            <person name="Schlapbach R."/>
            <person name="Sreeman S.M."/>
            <person name="Shimizu K.K."/>
        </authorList>
    </citation>
    <scope>NUCLEOTIDE SEQUENCE</scope>
</reference>
<keyword evidence="3" id="KW-1185">Reference proteome</keyword>